<accession>A0A1I5U0L0</accession>
<dbReference type="InterPro" id="IPR050417">
    <property type="entry name" value="Sugar_Epim/Isomerase"/>
</dbReference>
<dbReference type="InterPro" id="IPR036237">
    <property type="entry name" value="Xyl_isomerase-like_sf"/>
</dbReference>
<dbReference type="RefSeq" id="WP_093575028.1">
    <property type="nucleotide sequence ID" value="NZ_FOWC01000007.1"/>
</dbReference>
<dbReference type="GO" id="GO:0008903">
    <property type="term" value="F:hydroxypyruvate isomerase activity"/>
    <property type="evidence" value="ECO:0007669"/>
    <property type="project" value="TreeGrafter"/>
</dbReference>
<gene>
    <name evidence="5" type="ORF">SAMN05421854_107338</name>
</gene>
<reference evidence="5 6" key="1">
    <citation type="submission" date="2016-10" db="EMBL/GenBank/DDBJ databases">
        <authorList>
            <person name="de Groot N.N."/>
        </authorList>
    </citation>
    <scope>NUCLEOTIDE SEQUENCE [LARGE SCALE GENOMIC DNA]</scope>
    <source>
        <strain evidence="5 6">DSM 44637</strain>
    </source>
</reference>
<keyword evidence="1 2" id="KW-0413">Isomerase</keyword>
<sequence>MTGPAGERHSLPYTANLSILFTELPLLERAQAARAAGFTKVEYWWPFESADPSGAEVDRFARSVEQAGVRLTGLNFYAGDMAAGERGLVSWVGREAEFATSLTVALGLAERLGCRSFNALYGNRIDGVAPSEQDDLARTHLATAAKAAEGIGAQLVLEPLSGTPAYPLKTAADAVAVLDELGLDNVRLLADLYHLAVNGDDLDTVIARHTPRTGHVQIADAPGRHQPGTGELDLEGHLEKLQAAGYAGEVGIEYKPDGSTVDSLAWLPYERRGH</sequence>
<proteinExistence type="inferred from homology"/>
<dbReference type="GO" id="GO:0046487">
    <property type="term" value="P:glyoxylate metabolic process"/>
    <property type="evidence" value="ECO:0007669"/>
    <property type="project" value="TreeGrafter"/>
</dbReference>
<evidence type="ECO:0000313" key="5">
    <source>
        <dbReference type="EMBL" id="SFP88809.1"/>
    </source>
</evidence>
<comment type="similarity">
    <text evidence="2">Belongs to the hyi family.</text>
</comment>
<protein>
    <submittedName>
        <fullName evidence="5">Hydroxypyruvate isomerase</fullName>
    </submittedName>
</protein>
<feature type="domain" description="Xylose isomerase-like TIM barrel" evidence="4">
    <location>
        <begin position="31"/>
        <end position="267"/>
    </location>
</feature>
<dbReference type="OrthoDB" id="9786584at2"/>
<dbReference type="InterPro" id="IPR013022">
    <property type="entry name" value="Xyl_isomerase-like_TIM-brl"/>
</dbReference>
<dbReference type="SUPFAM" id="SSF51658">
    <property type="entry name" value="Xylose isomerase-like"/>
    <property type="match status" value="1"/>
</dbReference>
<evidence type="ECO:0000259" key="4">
    <source>
        <dbReference type="Pfam" id="PF01261"/>
    </source>
</evidence>
<dbReference type="Proteomes" id="UP000199137">
    <property type="component" value="Unassembled WGS sequence"/>
</dbReference>
<feature type="active site" description="Proton donor/acceptor" evidence="3">
    <location>
        <position position="158"/>
    </location>
</feature>
<dbReference type="EMBL" id="FOWC01000007">
    <property type="protein sequence ID" value="SFP88809.1"/>
    <property type="molecule type" value="Genomic_DNA"/>
</dbReference>
<evidence type="ECO:0000256" key="3">
    <source>
        <dbReference type="PIRSR" id="PIRSR006241-50"/>
    </source>
</evidence>
<dbReference type="PANTHER" id="PTHR43489">
    <property type="entry name" value="ISOMERASE"/>
    <property type="match status" value="1"/>
</dbReference>
<keyword evidence="5" id="KW-0670">Pyruvate</keyword>
<name>A0A1I5U0L0_9PSEU</name>
<dbReference type="Gene3D" id="3.20.20.150">
    <property type="entry name" value="Divalent-metal-dependent TIM barrel enzymes"/>
    <property type="match status" value="1"/>
</dbReference>
<evidence type="ECO:0000256" key="2">
    <source>
        <dbReference type="PIRNR" id="PIRNR006241"/>
    </source>
</evidence>
<dbReference type="AlphaFoldDB" id="A0A1I5U0L0"/>
<organism evidence="5 6">
    <name type="scientific">Amycolatopsis rubida</name>
    <dbReference type="NCBI Taxonomy" id="112413"/>
    <lineage>
        <taxon>Bacteria</taxon>
        <taxon>Bacillati</taxon>
        <taxon>Actinomycetota</taxon>
        <taxon>Actinomycetes</taxon>
        <taxon>Pseudonocardiales</taxon>
        <taxon>Pseudonocardiaceae</taxon>
        <taxon>Amycolatopsis</taxon>
    </lineage>
</organism>
<dbReference type="STRING" id="112413.SAMN05421854_107338"/>
<dbReference type="PIRSF" id="PIRSF006241">
    <property type="entry name" value="HyI"/>
    <property type="match status" value="1"/>
</dbReference>
<evidence type="ECO:0000313" key="6">
    <source>
        <dbReference type="Proteomes" id="UP000199137"/>
    </source>
</evidence>
<dbReference type="PANTHER" id="PTHR43489:SF6">
    <property type="entry name" value="HYDROXYPYRUVATE ISOMERASE-RELATED"/>
    <property type="match status" value="1"/>
</dbReference>
<evidence type="ECO:0000256" key="1">
    <source>
        <dbReference type="ARBA" id="ARBA00023235"/>
    </source>
</evidence>
<dbReference type="Pfam" id="PF01261">
    <property type="entry name" value="AP_endonuc_2"/>
    <property type="match status" value="1"/>
</dbReference>
<feature type="active site" description="Proton donor/acceptor" evidence="3">
    <location>
        <position position="253"/>
    </location>
</feature>
<dbReference type="InterPro" id="IPR026040">
    <property type="entry name" value="HyI-like"/>
</dbReference>